<feature type="domain" description="Transcription regulator PadR N-terminal" evidence="1">
    <location>
        <begin position="16"/>
        <end position="87"/>
    </location>
</feature>
<keyword evidence="3" id="KW-1185">Reference proteome</keyword>
<proteinExistence type="predicted"/>
<accession>A0A917ZQC4</accession>
<dbReference type="SUPFAM" id="SSF46785">
    <property type="entry name" value="Winged helix' DNA-binding domain"/>
    <property type="match status" value="1"/>
</dbReference>
<evidence type="ECO:0000259" key="1">
    <source>
        <dbReference type="Pfam" id="PF03551"/>
    </source>
</evidence>
<dbReference type="Gene3D" id="1.10.10.10">
    <property type="entry name" value="Winged helix-like DNA-binding domain superfamily/Winged helix DNA-binding domain"/>
    <property type="match status" value="1"/>
</dbReference>
<comment type="caution">
    <text evidence="2">The sequence shown here is derived from an EMBL/GenBank/DDBJ whole genome shotgun (WGS) entry which is preliminary data.</text>
</comment>
<dbReference type="InterPro" id="IPR036388">
    <property type="entry name" value="WH-like_DNA-bd_sf"/>
</dbReference>
<dbReference type="Pfam" id="PF03551">
    <property type="entry name" value="PadR"/>
    <property type="match status" value="1"/>
</dbReference>
<dbReference type="InterPro" id="IPR036390">
    <property type="entry name" value="WH_DNA-bd_sf"/>
</dbReference>
<evidence type="ECO:0000313" key="2">
    <source>
        <dbReference type="EMBL" id="GGO87942.1"/>
    </source>
</evidence>
<evidence type="ECO:0000313" key="3">
    <source>
        <dbReference type="Proteomes" id="UP000641932"/>
    </source>
</evidence>
<dbReference type="InterPro" id="IPR005149">
    <property type="entry name" value="Tscrpt_reg_PadR_N"/>
</dbReference>
<dbReference type="InterPro" id="IPR052509">
    <property type="entry name" value="Metal_resp_DNA-bind_regulator"/>
</dbReference>
<organism evidence="2 3">
    <name type="scientific">Wenjunlia tyrosinilytica</name>
    <dbReference type="NCBI Taxonomy" id="1544741"/>
    <lineage>
        <taxon>Bacteria</taxon>
        <taxon>Bacillati</taxon>
        <taxon>Actinomycetota</taxon>
        <taxon>Actinomycetes</taxon>
        <taxon>Kitasatosporales</taxon>
        <taxon>Streptomycetaceae</taxon>
        <taxon>Wenjunlia</taxon>
    </lineage>
</organism>
<dbReference type="EMBL" id="BMMS01000010">
    <property type="protein sequence ID" value="GGO87942.1"/>
    <property type="molecule type" value="Genomic_DNA"/>
</dbReference>
<dbReference type="PANTHER" id="PTHR33169">
    <property type="entry name" value="PADR-FAMILY TRANSCRIPTIONAL REGULATOR"/>
    <property type="match status" value="1"/>
</dbReference>
<sequence>MTVHGVERRALAVPVLLLLVAERPDHGYELVQRMEAFGWPMTESAHVYRLLRGMEHDGVVASSWRASATGPARREYEITPKGAMELALWFMRLGELHSTLHVFLERYAQLECADVVRRPGADRPERPERRRTWP</sequence>
<protein>
    <recommendedName>
        <fullName evidence="1">Transcription regulator PadR N-terminal domain-containing protein</fullName>
    </recommendedName>
</protein>
<dbReference type="PANTHER" id="PTHR33169:SF14">
    <property type="entry name" value="TRANSCRIPTIONAL REGULATOR RV3488"/>
    <property type="match status" value="1"/>
</dbReference>
<dbReference type="RefSeq" id="WP_189131909.1">
    <property type="nucleotide sequence ID" value="NZ_BMMS01000010.1"/>
</dbReference>
<dbReference type="AlphaFoldDB" id="A0A917ZQC4"/>
<name>A0A917ZQC4_9ACTN</name>
<dbReference type="Proteomes" id="UP000641932">
    <property type="component" value="Unassembled WGS sequence"/>
</dbReference>
<reference evidence="2" key="2">
    <citation type="submission" date="2020-09" db="EMBL/GenBank/DDBJ databases">
        <authorList>
            <person name="Sun Q."/>
            <person name="Zhou Y."/>
        </authorList>
    </citation>
    <scope>NUCLEOTIDE SEQUENCE</scope>
    <source>
        <strain evidence="2">CGMCC 4.7201</strain>
    </source>
</reference>
<reference evidence="2" key="1">
    <citation type="journal article" date="2014" name="Int. J. Syst. Evol. Microbiol.">
        <title>Complete genome sequence of Corynebacterium casei LMG S-19264T (=DSM 44701T), isolated from a smear-ripened cheese.</title>
        <authorList>
            <consortium name="US DOE Joint Genome Institute (JGI-PGF)"/>
            <person name="Walter F."/>
            <person name="Albersmeier A."/>
            <person name="Kalinowski J."/>
            <person name="Ruckert C."/>
        </authorList>
    </citation>
    <scope>NUCLEOTIDE SEQUENCE</scope>
    <source>
        <strain evidence="2">CGMCC 4.7201</strain>
    </source>
</reference>
<gene>
    <name evidence="2" type="ORF">GCM10012280_27580</name>
</gene>